<dbReference type="PANTHER" id="PTHR22595">
    <property type="entry name" value="CHITINASE-RELATED"/>
    <property type="match status" value="1"/>
</dbReference>
<dbReference type="InterPro" id="IPR023346">
    <property type="entry name" value="Lysozyme-like_dom_sf"/>
</dbReference>
<dbReference type="PANTHER" id="PTHR22595:SF79">
    <property type="entry name" value="CHITINASE 12"/>
    <property type="match status" value="1"/>
</dbReference>
<evidence type="ECO:0000256" key="3">
    <source>
        <dbReference type="SAM" id="MobiDB-lite"/>
    </source>
</evidence>
<dbReference type="GO" id="GO:0006032">
    <property type="term" value="P:chitin catabolic process"/>
    <property type="evidence" value="ECO:0007669"/>
    <property type="project" value="InterPro"/>
</dbReference>
<evidence type="ECO:0000313" key="5">
    <source>
        <dbReference type="EMBL" id="AUR80910.1"/>
    </source>
</evidence>
<feature type="compositionally biased region" description="Polar residues" evidence="3">
    <location>
        <begin position="2237"/>
        <end position="2252"/>
    </location>
</feature>
<feature type="compositionally biased region" description="Basic and acidic residues" evidence="3">
    <location>
        <begin position="852"/>
        <end position="861"/>
    </location>
</feature>
<feature type="region of interest" description="Disordered" evidence="3">
    <location>
        <begin position="2232"/>
        <end position="2285"/>
    </location>
</feature>
<proteinExistence type="predicted"/>
<keyword evidence="1" id="KW-0611">Plant defense</keyword>
<name>A0A2I7QHN3_9CAUD</name>
<accession>A0A2I7QHN3</accession>
<reference evidence="6" key="1">
    <citation type="submission" date="2017-12" db="EMBL/GenBank/DDBJ databases">
        <title>Phage resistance in Vibrio sp. unravels a complex metabolic adaptation strategy.</title>
        <authorList>
            <person name="Skliros D."/>
            <person name="Kalatzis P.G."/>
            <person name="Katharios P."/>
            <person name="Flemetakis E."/>
        </authorList>
    </citation>
    <scope>NUCLEOTIDE SEQUENCE [LARGE SCALE GENOMIC DNA]</scope>
</reference>
<evidence type="ECO:0000259" key="4">
    <source>
        <dbReference type="Pfam" id="PF00182"/>
    </source>
</evidence>
<dbReference type="Proteomes" id="UP000240536">
    <property type="component" value="Segment"/>
</dbReference>
<evidence type="ECO:0000256" key="1">
    <source>
        <dbReference type="ARBA" id="ARBA00022821"/>
    </source>
</evidence>
<dbReference type="GO" id="GO:0016998">
    <property type="term" value="P:cell wall macromolecule catabolic process"/>
    <property type="evidence" value="ECO:0007669"/>
    <property type="project" value="InterPro"/>
</dbReference>
<keyword evidence="6" id="KW-1185">Reference proteome</keyword>
<dbReference type="EMBL" id="MG720308">
    <property type="protein sequence ID" value="AUR80910.1"/>
    <property type="molecule type" value="Genomic_DNA"/>
</dbReference>
<dbReference type="GO" id="GO:0006952">
    <property type="term" value="P:defense response"/>
    <property type="evidence" value="ECO:0007669"/>
    <property type="project" value="UniProtKB-KW"/>
</dbReference>
<feature type="domain" description="Glycoside hydrolase family 19 catalytic" evidence="4">
    <location>
        <begin position="2046"/>
        <end position="2097"/>
    </location>
</feature>
<feature type="region of interest" description="Disordered" evidence="3">
    <location>
        <begin position="840"/>
        <end position="861"/>
    </location>
</feature>
<feature type="region of interest" description="Disordered" evidence="3">
    <location>
        <begin position="2147"/>
        <end position="2168"/>
    </location>
</feature>
<dbReference type="GO" id="GO:0004568">
    <property type="term" value="F:chitinase activity"/>
    <property type="evidence" value="ECO:0007669"/>
    <property type="project" value="InterPro"/>
</dbReference>
<feature type="compositionally biased region" description="Polar residues" evidence="3">
    <location>
        <begin position="1892"/>
        <end position="1904"/>
    </location>
</feature>
<protein>
    <submittedName>
        <fullName evidence="5">Endolysin</fullName>
    </submittedName>
</protein>
<dbReference type="Gene3D" id="1.10.530.10">
    <property type="match status" value="1"/>
</dbReference>
<dbReference type="InterPro" id="IPR000726">
    <property type="entry name" value="Glyco_hydro_19_cat"/>
</dbReference>
<organism evidence="5 6">
    <name type="scientific">Vibrio phage Aphrodite1</name>
    <dbReference type="NCBI Taxonomy" id="2070057"/>
    <lineage>
        <taxon>Viruses</taxon>
        <taxon>Duplodnaviria</taxon>
        <taxon>Heunggongvirae</taxon>
        <taxon>Uroviricota</taxon>
        <taxon>Caudoviricetes</taxon>
        <taxon>Chimalliviridae</taxon>
        <taxon>Gorgonvirinae</taxon>
        <taxon>Aphroditevirus</taxon>
        <taxon>Aphroditevirus aphrodite1</taxon>
    </lineage>
</organism>
<dbReference type="SUPFAM" id="SSF53955">
    <property type="entry name" value="Lysozyme-like"/>
    <property type="match status" value="1"/>
</dbReference>
<keyword evidence="2" id="KW-1015">Disulfide bond</keyword>
<feature type="region of interest" description="Disordered" evidence="3">
    <location>
        <begin position="1865"/>
        <end position="1917"/>
    </location>
</feature>
<evidence type="ECO:0000256" key="2">
    <source>
        <dbReference type="ARBA" id="ARBA00023157"/>
    </source>
</evidence>
<evidence type="ECO:0000313" key="6">
    <source>
        <dbReference type="Proteomes" id="UP000240536"/>
    </source>
</evidence>
<gene>
    <name evidence="5" type="ORF">Aphrodite1_0201</name>
</gene>
<dbReference type="Pfam" id="PF00182">
    <property type="entry name" value="Glyco_hydro_19"/>
    <property type="match status" value="1"/>
</dbReference>
<sequence length="2351" mass="261932">MASESDYDWGDDFLDGDMDFDFDFDGNKNQGFLKSVSKGFLSALKSNTVGDTDAKVKTLRRILPSSFGTTFDFYRELDRKKREAFKEFKENSSELMGDLAFLSGSLSTSLRDRLPNKIVDGLEEFSKKDFSDWEKPSDGIEDRFQMEAVEESEQQRMLDALEQQSIVHVESTDAITRVMSTVGSRQLSAGLQGNEQLFEVNANLQRLYQYQMKVHGQREAMKLNLMTRQYLTSAKYYKFMEASQHRLIREMKDIVKNTAMSDFEKTSVLQASKGRIRDNILKSTFSRTGGFGEAIGSLVSKDGINDGLGVLTQLVGDARFATEMSQDSGISTGELVGSMLGQFVVERGPEFFDTKMGRDLLNRVRSKYPDQAKLFDKTQKELRQFGDLLSYSTKAMGSVMGRHYQETGMMDQLPETYEEYLESLPADAKPMPKLLWQTVRKATGAAGTAFNLVGENYMESQGSVYQIKEKSLKSLKDNSVWSVHDSRSLTEEIPTLLSEIHHTLEKIRTGNDDVPKLRYDYRTSRATTTDHLNDQVQRIITPEWELNSYSDAAKSIVRDIDTKGELSESASNALAHRLAREADKGNVFNVYDYIGAQTDEYMDREQADEIEALIRRRFSITDDLVERTQESSLDGLMARLTVPTAEGQELLHRLSLRTDSLKNYTPNIAEKIDLVRSLGLDEGLKASGLISVDPETNKEYINQELIWQQLQNKLAGKSPNASLNKSSNEPYPTRDDLNTIFRQNNNSVLDSFNLSNPSPLPLQEEVHGTLTNIMNAVVKIKENTSGLTSLPNFGDNGKGLTIDPLLELVKTGNMSLAEISQSQLEQISILKRLKSVSTVGVDPDAPTGEVTEEQRSEEREKRSLIDRLRSIVPSDAFNQGIEALIANKPMVLGGLIGGLGMTAFSNPKAAALLAGGATVATLYGKLNSLAPKGQELKEDEDLYDENGEEILYASKKNAGDYYDQASKKIIRSWKDIKGTVIDISQGTSEVAASAKRLAGKVFGPDGREIILDGIHRLQSFVGKTFRAIDPMGKVRDAIDKVKTSVDQMDVYLRGDSEPVLTSRGFKNGWYFDEEGNEILGWRDILGPVFDQDGNMLVSTQDLNNGLLTIGGVSINKLTNIGNRIGSGIGKGAEWLKNNGREKLGSAILGQDVSINRNTPDRYEPITTRLDSIYSLIAGHWGLDTKMPGVEKVSPKVRNYMNNVAAGEHEDEKPTEGIRLNSLADKIRRKKEAKQAQFQDSVIDIAESLNPDDKDGKEKKGGGLLGRLLGFAGGGIFALMKQFFSLGIGGFKNLIKLNGTLTKGLFSLGKILSGALLGRRAKDGVDDLIGGADADGKDRRKGKGKRGRFGRFSKLGRMGNMAKFGVGGALMLGGDMAIDAARDGFGVEEGSTADKLLDVGSMGLNAAGWLATGSAVAGMAGTSLGGIAAASAPFLLNPITLGVAGAGLAGYAAYKYFTASELTIQQKLRMAQYGIDDQDEDLINTIIQLERNLQDYIQVSGTNTGFSRETPLERFIGPLIQTRSGREGVRDTLHWFSARFKPVYLSYHAQFRKLNIVKFEDYDQLKNNTVALIAKKAHEEAAMFNPSPYRIQVWISDDTYAMSEEQTKAQVARYLNELKEEYDTVNLNSDKLSEDLTIDTVNSKIKKVEKAGMLESVWMRMTGDHNDEEKQKKLDTWFKKPEVIKGIDISDMLPGDKPVALITAFRLTAYGNEENMPWRVEAVLKLERWIEKYTSYSNGRSEFTGSVEEFWATFSTSFRVTSKRGRELAIRWFQYRFLPVWLAWHQVCRNQRGGDPSKVWMTLSATAQFRFAQQVTELKVMIDKRVKTLFSVDEAPFEGERSEGMTTRVKRLVQALEVKANQARLKDPEMEQRRTVRTPEGTDQSVYRLPDNLNINKPRNPQDISKQFGVEQPTPRDQVTSDLSKVKVDTNRKLETDITLKPGDDKGISLNKDQITKVLIQEMVKKGYDDPREIAQMLALTDYETGGYKSTAENMRYTNASRARSIFRKLKKFNIPQIQDIIRQGPVAFANAVYNGWLGNTDSPNDGWLYRGRGLVQLTGKDNYERAAEDLGIDIVNNPRLVSEDPEVMAKTAIWFLENSPQMQSIKQHGDFTFSARGLNGGKALPGMDKRERLYNDYLKGILNGDLTKDLAPSEEDNSPYDPSSGMSETEKHIDNYVNNHMTKSEMDDRVEQRIAEKSKQYKNGVLVDNKFTRGNSLASSVPKGMLVKEERALTSPKPGQSYSLDDQTSKATSAVKATRTMSPPPAIARPESTPTAPKSEGGSKEVIKQQIDEKLKEIRVTADELKVDVSMRPETEAILAGQIKLLEGILNAINEGNNKIDRRRQDSVMMS</sequence>